<keyword evidence="2" id="KW-0418">Kinase</keyword>
<dbReference type="PROSITE" id="PS50011">
    <property type="entry name" value="PROTEIN_KINASE_DOM"/>
    <property type="match status" value="1"/>
</dbReference>
<accession>A0A2A9A4H8</accession>
<dbReference type="InterPro" id="IPR011009">
    <property type="entry name" value="Kinase-like_dom_sf"/>
</dbReference>
<dbReference type="Gene3D" id="1.10.510.10">
    <property type="entry name" value="Transferase(Phosphotransferase) domain 1"/>
    <property type="match status" value="1"/>
</dbReference>
<dbReference type="SUPFAM" id="SSF56112">
    <property type="entry name" value="Protein kinase-like (PK-like)"/>
    <property type="match status" value="1"/>
</dbReference>
<dbReference type="Proteomes" id="UP000220032">
    <property type="component" value="Unassembled WGS sequence"/>
</dbReference>
<evidence type="ECO:0000313" key="3">
    <source>
        <dbReference type="Proteomes" id="UP000220032"/>
    </source>
</evidence>
<keyword evidence="2" id="KW-0808">Transferase</keyword>
<comment type="caution">
    <text evidence="2">The sequence shown here is derived from an EMBL/GenBank/DDBJ whole genome shotgun (WGS) entry which is preliminary data.</text>
</comment>
<name>A0A2A9A4H8_BACCE</name>
<feature type="domain" description="Protein kinase" evidence="1">
    <location>
        <begin position="47"/>
        <end position="319"/>
    </location>
</feature>
<reference evidence="2 3" key="1">
    <citation type="submission" date="2017-09" db="EMBL/GenBank/DDBJ databases">
        <title>Large-scale bioinformatics analysis of Bacillus genomes uncovers conserved roles of natural products in bacterial physiology.</title>
        <authorList>
            <consortium name="Agbiome Team Llc"/>
            <person name="Bleich R.M."/>
            <person name="Grubbs K.J."/>
            <person name="Santa Maria K.C."/>
            <person name="Allen S.E."/>
            <person name="Farag S."/>
            <person name="Shank E.A."/>
            <person name="Bowers A."/>
        </authorList>
    </citation>
    <scope>NUCLEOTIDE SEQUENCE [LARGE SCALE GENOMIC DNA]</scope>
    <source>
        <strain evidence="2 3">AFS022681</strain>
    </source>
</reference>
<dbReference type="InterPro" id="IPR000719">
    <property type="entry name" value="Prot_kinase_dom"/>
</dbReference>
<dbReference type="GO" id="GO:0005524">
    <property type="term" value="F:ATP binding"/>
    <property type="evidence" value="ECO:0007669"/>
    <property type="project" value="InterPro"/>
</dbReference>
<dbReference type="GO" id="GO:0004674">
    <property type="term" value="F:protein serine/threonine kinase activity"/>
    <property type="evidence" value="ECO:0007669"/>
    <property type="project" value="UniProtKB-KW"/>
</dbReference>
<dbReference type="AlphaFoldDB" id="A0A2A9A4H8"/>
<organism evidence="2 3">
    <name type="scientific">Bacillus cereus</name>
    <dbReference type="NCBI Taxonomy" id="1396"/>
    <lineage>
        <taxon>Bacteria</taxon>
        <taxon>Bacillati</taxon>
        <taxon>Bacillota</taxon>
        <taxon>Bacilli</taxon>
        <taxon>Bacillales</taxon>
        <taxon>Bacillaceae</taxon>
        <taxon>Bacillus</taxon>
        <taxon>Bacillus cereus group</taxon>
    </lineage>
</organism>
<evidence type="ECO:0000313" key="2">
    <source>
        <dbReference type="EMBL" id="PFE18107.1"/>
    </source>
</evidence>
<sequence length="319" mass="37105">MINIGFLQNMSNTEIYNIIIINVRYIMKANPVEIQLNQITFQLKEHHNFDWLTKLGTVFAVFDQQDSGNLSFGVENNGHKKFIKYAGANTIAYNGKISDAIDSLKNSVSLYEALKHDVLIKLIEHFPVQSGYVLIFDWFDGECLHSHWSFPTPEKYTNPSSPFYKFKHLSVMERIQSLHSIFSFHTFVEKKNYVAIDFYDGSILYNFHTNEMKICDIDLYSQKPYVNKMGRLWGSSRFMSPEEFELNAIIDARTNVFNMGAMAFTLLGGGKDRAFTKWEASKDLYEIAYRAVNENRIERYASIEEFYEEWLNVANAEKI</sequence>
<protein>
    <submittedName>
        <fullName evidence="2">Serine/threonine protein kinase</fullName>
    </submittedName>
</protein>
<evidence type="ECO:0000259" key="1">
    <source>
        <dbReference type="PROSITE" id="PS50011"/>
    </source>
</evidence>
<keyword evidence="2" id="KW-0723">Serine/threonine-protein kinase</keyword>
<proteinExistence type="predicted"/>
<gene>
    <name evidence="2" type="ORF">CN307_07980</name>
</gene>
<dbReference type="EMBL" id="NTRR01000008">
    <property type="protein sequence ID" value="PFE18107.1"/>
    <property type="molecule type" value="Genomic_DNA"/>
</dbReference>